<dbReference type="GO" id="GO:0016787">
    <property type="term" value="F:hydrolase activity"/>
    <property type="evidence" value="ECO:0007669"/>
    <property type="project" value="UniProtKB-KW"/>
</dbReference>
<name>A0A443SEU6_9ACAR</name>
<dbReference type="VEuPathDB" id="VectorBase:LDEU006015"/>
<evidence type="ECO:0000259" key="4">
    <source>
        <dbReference type="PROSITE" id="PS50263"/>
    </source>
</evidence>
<dbReference type="SUPFAM" id="SSF56317">
    <property type="entry name" value="Carbon-nitrogen hydrolase"/>
    <property type="match status" value="1"/>
</dbReference>
<dbReference type="InterPro" id="IPR043957">
    <property type="entry name" value="Vanin_C"/>
</dbReference>
<evidence type="ECO:0000256" key="1">
    <source>
        <dbReference type="ARBA" id="ARBA00008225"/>
    </source>
</evidence>
<dbReference type="InterPro" id="IPR003010">
    <property type="entry name" value="C-N_Hydrolase"/>
</dbReference>
<dbReference type="STRING" id="299467.A0A443SEU6"/>
<keyword evidence="6" id="KW-1185">Reference proteome</keyword>
<feature type="chain" id="PRO_5019081557" evidence="3">
    <location>
        <begin position="18"/>
        <end position="497"/>
    </location>
</feature>
<dbReference type="Pfam" id="PF19018">
    <property type="entry name" value="Vanin_C"/>
    <property type="match status" value="1"/>
</dbReference>
<dbReference type="PROSITE" id="PS50263">
    <property type="entry name" value="CN_HYDROLASE"/>
    <property type="match status" value="1"/>
</dbReference>
<dbReference type="PANTHER" id="PTHR10609">
    <property type="entry name" value="BIOTINIDASE-RELATED"/>
    <property type="match status" value="1"/>
</dbReference>
<reference evidence="5 6" key="1">
    <citation type="journal article" date="2018" name="Gigascience">
        <title>Genomes of trombidid mites reveal novel predicted allergens and laterally-transferred genes associated with secondary metabolism.</title>
        <authorList>
            <person name="Dong X."/>
            <person name="Chaisiri K."/>
            <person name="Xia D."/>
            <person name="Armstrong S.D."/>
            <person name="Fang Y."/>
            <person name="Donnelly M.J."/>
            <person name="Kadowaki T."/>
            <person name="McGarry J.W."/>
            <person name="Darby A.C."/>
            <person name="Makepeace B.L."/>
        </authorList>
    </citation>
    <scope>NUCLEOTIDE SEQUENCE [LARGE SCALE GENOMIC DNA]</scope>
    <source>
        <strain evidence="5">UoL-UT</strain>
    </source>
</reference>
<proteinExistence type="inferred from homology"/>
<accession>A0A443SEU6</accession>
<dbReference type="PANTHER" id="PTHR10609:SF27">
    <property type="entry name" value="CN HYDROLASE DOMAIN-CONTAINING PROTEIN-RELATED"/>
    <property type="match status" value="1"/>
</dbReference>
<gene>
    <name evidence="5" type="ORF">B4U80_13015</name>
</gene>
<comment type="similarity">
    <text evidence="1">Belongs to the carbon-nitrogen hydrolase superfamily. BTD/VNN family.</text>
</comment>
<dbReference type="Pfam" id="PF00795">
    <property type="entry name" value="CN_hydrolase"/>
    <property type="match status" value="1"/>
</dbReference>
<evidence type="ECO:0000313" key="6">
    <source>
        <dbReference type="Proteomes" id="UP000288716"/>
    </source>
</evidence>
<protein>
    <submittedName>
        <fullName evidence="5">Pantetheinase-like isoform X1</fullName>
    </submittedName>
</protein>
<evidence type="ECO:0000256" key="3">
    <source>
        <dbReference type="SAM" id="SignalP"/>
    </source>
</evidence>
<dbReference type="OrthoDB" id="6419659at2759"/>
<dbReference type="Gene3D" id="3.60.110.10">
    <property type="entry name" value="Carbon-nitrogen hydrolase"/>
    <property type="match status" value="1"/>
</dbReference>
<dbReference type="InterPro" id="IPR040154">
    <property type="entry name" value="Biotinidase/VNN"/>
</dbReference>
<evidence type="ECO:0000256" key="2">
    <source>
        <dbReference type="ARBA" id="ARBA00022801"/>
    </source>
</evidence>
<feature type="signal peptide" evidence="3">
    <location>
        <begin position="1"/>
        <end position="17"/>
    </location>
</feature>
<evidence type="ECO:0000313" key="5">
    <source>
        <dbReference type="EMBL" id="RWS26025.1"/>
    </source>
</evidence>
<comment type="caution">
    <text evidence="5">The sequence shown here is derived from an EMBL/GenBank/DDBJ whole genome shotgun (WGS) entry which is preliminary data.</text>
</comment>
<dbReference type="EMBL" id="NCKV01003134">
    <property type="protein sequence ID" value="RWS26025.1"/>
    <property type="molecule type" value="Genomic_DNA"/>
</dbReference>
<keyword evidence="3" id="KW-0732">Signal</keyword>
<keyword evidence="2" id="KW-0378">Hydrolase</keyword>
<dbReference type="Proteomes" id="UP000288716">
    <property type="component" value="Unassembled WGS sequence"/>
</dbReference>
<feature type="domain" description="CN hydrolase" evidence="4">
    <location>
        <begin position="22"/>
        <end position="298"/>
    </location>
</feature>
<dbReference type="InterPro" id="IPR036526">
    <property type="entry name" value="C-N_Hydrolase_sf"/>
</dbReference>
<organism evidence="5 6">
    <name type="scientific">Leptotrombidium deliense</name>
    <dbReference type="NCBI Taxonomy" id="299467"/>
    <lineage>
        <taxon>Eukaryota</taxon>
        <taxon>Metazoa</taxon>
        <taxon>Ecdysozoa</taxon>
        <taxon>Arthropoda</taxon>
        <taxon>Chelicerata</taxon>
        <taxon>Arachnida</taxon>
        <taxon>Acari</taxon>
        <taxon>Acariformes</taxon>
        <taxon>Trombidiformes</taxon>
        <taxon>Prostigmata</taxon>
        <taxon>Anystina</taxon>
        <taxon>Parasitengona</taxon>
        <taxon>Trombiculoidea</taxon>
        <taxon>Trombiculidae</taxon>
        <taxon>Leptotrombidium</taxon>
    </lineage>
</organism>
<sequence length="497" mass="55935">MRFIIIYLTTSFGVISADEKCFRAAVYEGPGISDGLECANQEISKNLEVFEYVAKEASTNKAQIIVYPEYGLLPREDRTKTERYGEIITDKIGTVNPCNKPEEFAKQQIQLRLSCAAKKNHIFIVAHLAEVEYCDSKKKSSDCPADGRYQYNTAIAFNSEGFIVAKYRKNHLFGESDCFDWPKKQEYSTFDTPFGRIGLLICFDSLFKQPAFGLINEKQVTTLAMPTWWINEYPFLVAHQFQQSFAIAQNINYLAANGNDKSLATTGSGIYNGIRGAAIYKYKSKAQVGTLLISTISVNASDISASCEQNSRDIPIEIQKTSSKSSSALSPSGDEYHLYYNNLDKLNKIKLNERTGEVNICKDKVCCQLSYSTNDATFKRKNSYFVGVGHGIRVMQQGHWCEEMCLVYAFNETNNAFALSDSTEFDRIKLSGTFTAETIYPSLVSDDLKLVPTCQWNYKPSDNKCLIESTSKIKLISASLYGRCFQRDPPLHRLAQT</sequence>
<dbReference type="AlphaFoldDB" id="A0A443SEU6"/>